<dbReference type="PROSITE" id="PS51805">
    <property type="entry name" value="EPHD"/>
    <property type="match status" value="1"/>
</dbReference>
<evidence type="ECO:0000313" key="10">
    <source>
        <dbReference type="Proteomes" id="UP000198323"/>
    </source>
</evidence>
<reference evidence="9 10" key="1">
    <citation type="submission" date="2016-07" db="EMBL/GenBank/DDBJ databases">
        <title>Disparate Historic Effective Population Sizes Predicted by Modern Levels of Genome Diversity for the Scaled Quail (Callipepla squamata) and the Northern Bobwhite (Colinus virginianus): Inferences from First and Second Generation Draft Genome Assemblies for Sympatric New World Quail.</title>
        <authorList>
            <person name="Oldeschulte D.L."/>
            <person name="Halley Y.A."/>
            <person name="Bhattarai E.K."/>
            <person name="Brashear W.A."/>
            <person name="Hill J."/>
            <person name="Metz R.P."/>
            <person name="Johnson C.D."/>
            <person name="Rollins D."/>
            <person name="Peterson M.J."/>
            <person name="Bickhart D.M."/>
            <person name="Decker J.E."/>
            <person name="Seabury C.M."/>
        </authorList>
    </citation>
    <scope>NUCLEOTIDE SEQUENCE [LARGE SCALE GENOMIC DNA]</scope>
    <source>
        <strain evidence="9 10">Texas</strain>
        <tissue evidence="9">Leg muscle</tissue>
    </source>
</reference>
<dbReference type="PANTHER" id="PTHR12420:SF47">
    <property type="entry name" value="PHD FINGER PROTEIN 7"/>
    <property type="match status" value="1"/>
</dbReference>
<feature type="domain" description="PHD-type" evidence="8">
    <location>
        <begin position="1"/>
        <end position="116"/>
    </location>
</feature>
<comment type="subcellular location">
    <subcellularLocation>
        <location evidence="1">Nucleus</location>
    </subcellularLocation>
</comment>
<evidence type="ECO:0000259" key="8">
    <source>
        <dbReference type="PROSITE" id="PS51805"/>
    </source>
</evidence>
<dbReference type="InterPro" id="IPR042013">
    <property type="entry name" value="PHF7/G2E3_ePHD"/>
</dbReference>
<evidence type="ECO:0000313" key="9">
    <source>
        <dbReference type="EMBL" id="OXB64737.1"/>
    </source>
</evidence>
<dbReference type="GO" id="GO:0008270">
    <property type="term" value="F:zinc ion binding"/>
    <property type="evidence" value="ECO:0007669"/>
    <property type="project" value="UniProtKB-KW"/>
</dbReference>
<evidence type="ECO:0000256" key="3">
    <source>
        <dbReference type="ARBA" id="ARBA00022679"/>
    </source>
</evidence>
<dbReference type="OrthoDB" id="512616at2759"/>
<evidence type="ECO:0000256" key="2">
    <source>
        <dbReference type="ARBA" id="ARBA00004906"/>
    </source>
</evidence>
<evidence type="ECO:0000256" key="1">
    <source>
        <dbReference type="ARBA" id="ARBA00004123"/>
    </source>
</evidence>
<keyword evidence="3" id="KW-0808">Transferase</keyword>
<evidence type="ECO:0000256" key="7">
    <source>
        <dbReference type="ARBA" id="ARBA00022833"/>
    </source>
</evidence>
<keyword evidence="7" id="KW-0862">Zinc</keyword>
<dbReference type="CDD" id="cd15669">
    <property type="entry name" value="ePHD_PHF7_G2E3_like"/>
    <property type="match status" value="1"/>
</dbReference>
<dbReference type="InterPro" id="IPR051188">
    <property type="entry name" value="PHD-type_Zinc_Finger"/>
</dbReference>
<dbReference type="PANTHER" id="PTHR12420">
    <property type="entry name" value="PHD FINGER PROTEIN"/>
    <property type="match status" value="1"/>
</dbReference>
<keyword evidence="10" id="KW-1185">Reference proteome</keyword>
<keyword evidence="5" id="KW-0863">Zinc-finger</keyword>
<dbReference type="InterPro" id="IPR034732">
    <property type="entry name" value="EPHD"/>
</dbReference>
<evidence type="ECO:0000256" key="5">
    <source>
        <dbReference type="ARBA" id="ARBA00022771"/>
    </source>
</evidence>
<accession>A0A226NB56</accession>
<name>A0A226NB56_CALSU</name>
<gene>
    <name evidence="9" type="ORF">ASZ78_016264</name>
</gene>
<dbReference type="EMBL" id="MCFN01000112">
    <property type="protein sequence ID" value="OXB64737.1"/>
    <property type="molecule type" value="Genomic_DNA"/>
</dbReference>
<comment type="pathway">
    <text evidence="2">Protein modification; protein ubiquitination.</text>
</comment>
<protein>
    <recommendedName>
        <fullName evidence="8">PHD-type domain-containing protein</fullName>
    </recommendedName>
</protein>
<comment type="caution">
    <text evidence="9">The sequence shown here is derived from an EMBL/GenBank/DDBJ whole genome shotgun (WGS) entry which is preliminary data.</text>
</comment>
<dbReference type="Gene3D" id="3.30.40.10">
    <property type="entry name" value="Zinc/RING finger domain, C3HC4 (zinc finger)"/>
    <property type="match status" value="1"/>
</dbReference>
<dbReference type="AlphaFoldDB" id="A0A226NB56"/>
<keyword evidence="4" id="KW-0479">Metal-binding</keyword>
<keyword evidence="6" id="KW-0833">Ubl conjugation pathway</keyword>
<evidence type="ECO:0000256" key="4">
    <source>
        <dbReference type="ARBA" id="ARBA00022723"/>
    </source>
</evidence>
<dbReference type="GO" id="GO:0005634">
    <property type="term" value="C:nucleus"/>
    <property type="evidence" value="ECO:0007669"/>
    <property type="project" value="TreeGrafter"/>
</dbReference>
<dbReference type="Proteomes" id="UP000198323">
    <property type="component" value="Unassembled WGS sequence"/>
</dbReference>
<proteinExistence type="predicted"/>
<dbReference type="InterPro" id="IPR013083">
    <property type="entry name" value="Znf_RING/FYVE/PHD"/>
</dbReference>
<dbReference type="STRING" id="9009.A0A226NB56"/>
<dbReference type="Pfam" id="PF13771">
    <property type="entry name" value="zf-HC5HC2H"/>
    <property type="match status" value="1"/>
</dbReference>
<organism evidence="9 10">
    <name type="scientific">Callipepla squamata</name>
    <name type="common">Scaled quail</name>
    <dbReference type="NCBI Taxonomy" id="9009"/>
    <lineage>
        <taxon>Eukaryota</taxon>
        <taxon>Metazoa</taxon>
        <taxon>Chordata</taxon>
        <taxon>Craniata</taxon>
        <taxon>Vertebrata</taxon>
        <taxon>Euteleostomi</taxon>
        <taxon>Archelosauria</taxon>
        <taxon>Archosauria</taxon>
        <taxon>Dinosauria</taxon>
        <taxon>Saurischia</taxon>
        <taxon>Theropoda</taxon>
        <taxon>Coelurosauria</taxon>
        <taxon>Aves</taxon>
        <taxon>Neognathae</taxon>
        <taxon>Galloanserae</taxon>
        <taxon>Galliformes</taxon>
        <taxon>Odontophoridae</taxon>
        <taxon>Callipepla</taxon>
    </lineage>
</organism>
<evidence type="ECO:0000256" key="6">
    <source>
        <dbReference type="ARBA" id="ARBA00022786"/>
    </source>
</evidence>
<sequence length="199" mass="23255">MAECVFCKRADNDPYIFGETCQRGGLRFHKNCLYHASNLTQRGEDNEGFFGFLLPDIQQELQRVAQKKCCICQKWGASVRCHHQRCSCTFHFPCGRERGCVSQFFGEYRSFCWQHAPKQQVRLVPQEHRQCTVCMEAVEEHLSFTTLTCPACNTAHFHRYCVQRQALIAARHRFHCLFCWDMETFQAEMLKLGINIPSM</sequence>